<keyword evidence="4" id="KW-0547">Nucleotide-binding</keyword>
<evidence type="ECO:0000256" key="2">
    <source>
        <dbReference type="ARBA" id="ARBA00010122"/>
    </source>
</evidence>
<comment type="pathway">
    <text evidence="1 9">Amino-acid biosynthesis; L-lysine biosynthesis via DAP pathway; (S)-tetrahydrodipicolinate from L-aspartate: step 1/4.</text>
</comment>
<accession>F4GH23</accession>
<comment type="catalytic activity">
    <reaction evidence="7 8">
        <text>L-aspartate + ATP = 4-phospho-L-aspartate + ADP</text>
        <dbReference type="Rhea" id="RHEA:23776"/>
        <dbReference type="ChEBI" id="CHEBI:29991"/>
        <dbReference type="ChEBI" id="CHEBI:30616"/>
        <dbReference type="ChEBI" id="CHEBI:57535"/>
        <dbReference type="ChEBI" id="CHEBI:456216"/>
        <dbReference type="EC" id="2.7.2.4"/>
    </reaction>
</comment>
<organism evidence="12 13">
    <name type="scientific">Parasphaerochaeta coccoides (strain ATCC BAA-1237 / DSM 17374 / SPN1)</name>
    <name type="common">Sphaerochaeta coccoides</name>
    <dbReference type="NCBI Taxonomy" id="760011"/>
    <lineage>
        <taxon>Bacteria</taxon>
        <taxon>Pseudomonadati</taxon>
        <taxon>Spirochaetota</taxon>
        <taxon>Spirochaetia</taxon>
        <taxon>Spirochaetales</taxon>
        <taxon>Sphaerochaetaceae</taxon>
        <taxon>Parasphaerochaeta</taxon>
    </lineage>
</organism>
<keyword evidence="13" id="KW-1185">Reference proteome</keyword>
<dbReference type="InterPro" id="IPR045865">
    <property type="entry name" value="ACT-like_dom_sf"/>
</dbReference>
<feature type="domain" description="Aspartate/glutamate/uridylate kinase" evidence="10">
    <location>
        <begin position="1"/>
        <end position="262"/>
    </location>
</feature>
<reference evidence="12 13" key="2">
    <citation type="journal article" date="2012" name="Stand. Genomic Sci.">
        <title>Complete genome sequence of the termite hindgut bacterium Spirochaeta coccoides type strain (SPN1(T)), reclassification in the genus Sphaerochaeta as Sphaerochaeta coccoides comb. nov. and emendations of the family Spirochaetaceae and the genus Sphaerochaeta.</title>
        <authorList>
            <person name="Abt B."/>
            <person name="Han C."/>
            <person name="Scheuner C."/>
            <person name="Lu M."/>
            <person name="Lapidus A."/>
            <person name="Nolan M."/>
            <person name="Lucas S."/>
            <person name="Hammon N."/>
            <person name="Deshpande S."/>
            <person name="Cheng J.F."/>
            <person name="Tapia R."/>
            <person name="Goodwin L.A."/>
            <person name="Pitluck S."/>
            <person name="Liolios K."/>
            <person name="Pagani I."/>
            <person name="Ivanova N."/>
            <person name="Mavromatis K."/>
            <person name="Mikhailova N."/>
            <person name="Huntemann M."/>
            <person name="Pati A."/>
            <person name="Chen A."/>
            <person name="Palaniappan K."/>
            <person name="Land M."/>
            <person name="Hauser L."/>
            <person name="Brambilla E.M."/>
            <person name="Rohde M."/>
            <person name="Spring S."/>
            <person name="Gronow S."/>
            <person name="Goker M."/>
            <person name="Woyke T."/>
            <person name="Bristow J."/>
            <person name="Eisen J.A."/>
            <person name="Markowitz V."/>
            <person name="Hugenholtz P."/>
            <person name="Kyrpides N.C."/>
            <person name="Klenk H.P."/>
            <person name="Detter J.C."/>
        </authorList>
    </citation>
    <scope>NUCLEOTIDE SEQUENCE [LARGE SCALE GENOMIC DNA]</scope>
    <source>
        <strain evidence="13">ATCC BAA-1237 / DSM 17374 / SPN1</strain>
    </source>
</reference>
<keyword evidence="6" id="KW-0067">ATP-binding</keyword>
<evidence type="ECO:0000256" key="7">
    <source>
        <dbReference type="ARBA" id="ARBA00047872"/>
    </source>
</evidence>
<dbReference type="SUPFAM" id="SSF55021">
    <property type="entry name" value="ACT-like"/>
    <property type="match status" value="1"/>
</dbReference>
<dbReference type="Pfam" id="PF22468">
    <property type="entry name" value="ACT_9"/>
    <property type="match status" value="1"/>
</dbReference>
<dbReference type="STRING" id="760011.Spico_0268"/>
<comment type="pathway">
    <text evidence="9">Amino-acid biosynthesis; L-methionine biosynthesis via de novo pathway; L-homoserine from L-aspartate: step 1/3.</text>
</comment>
<dbReference type="UniPathway" id="UPA00050">
    <property type="reaction ID" value="UER00461"/>
</dbReference>
<dbReference type="RefSeq" id="WP_013738894.1">
    <property type="nucleotide sequence ID" value="NC_015436.1"/>
</dbReference>
<keyword evidence="5 8" id="KW-0418">Kinase</keyword>
<dbReference type="HOGENOM" id="CLU_009116_6_2_12"/>
<proteinExistence type="inferred from homology"/>
<reference evidence="13" key="1">
    <citation type="submission" date="2011-04" db="EMBL/GenBank/DDBJ databases">
        <title>The complete genome of Spirochaeta coccoides DSM 17374.</title>
        <authorList>
            <person name="Lucas S."/>
            <person name="Copeland A."/>
            <person name="Lapidus A."/>
            <person name="Bruce D."/>
            <person name="Goodwin L."/>
            <person name="Pitluck S."/>
            <person name="Peters L."/>
            <person name="Kyrpides N."/>
            <person name="Mavromatis K."/>
            <person name="Pagani I."/>
            <person name="Ivanova N."/>
            <person name="Ovchinnikova G."/>
            <person name="Lu M."/>
            <person name="Detter J.C."/>
            <person name="Tapia R."/>
            <person name="Han C."/>
            <person name="Land M."/>
            <person name="Hauser L."/>
            <person name="Markowitz V."/>
            <person name="Cheng J.-F."/>
            <person name="Hugenholtz P."/>
            <person name="Woyke T."/>
            <person name="Wu D."/>
            <person name="Spring S."/>
            <person name="Schroeder M."/>
            <person name="Brambilla E."/>
            <person name="Klenk H.-P."/>
            <person name="Eisen J.A."/>
        </authorList>
    </citation>
    <scope>NUCLEOTIDE SEQUENCE [LARGE SCALE GENOMIC DNA]</scope>
    <source>
        <strain evidence="13">ATCC BAA-1237 / DSM 17374 / SPN1</strain>
    </source>
</reference>
<evidence type="ECO:0000256" key="3">
    <source>
        <dbReference type="ARBA" id="ARBA00022679"/>
    </source>
</evidence>
<dbReference type="InterPro" id="IPR001341">
    <property type="entry name" value="Asp_kinase"/>
</dbReference>
<dbReference type="GO" id="GO:0004072">
    <property type="term" value="F:aspartate kinase activity"/>
    <property type="evidence" value="ECO:0007669"/>
    <property type="project" value="UniProtKB-EC"/>
</dbReference>
<evidence type="ECO:0000313" key="12">
    <source>
        <dbReference type="EMBL" id="AEC01498.1"/>
    </source>
</evidence>
<evidence type="ECO:0000256" key="5">
    <source>
        <dbReference type="ARBA" id="ARBA00022777"/>
    </source>
</evidence>
<dbReference type="UniPathway" id="UPA00051">
    <property type="reaction ID" value="UER00462"/>
</dbReference>
<dbReference type="NCBIfam" id="TIGR00657">
    <property type="entry name" value="asp_kinases"/>
    <property type="match status" value="1"/>
</dbReference>
<gene>
    <name evidence="12" type="ordered locus">Spico_0268</name>
</gene>
<dbReference type="GO" id="GO:0009088">
    <property type="term" value="P:threonine biosynthetic process"/>
    <property type="evidence" value="ECO:0007669"/>
    <property type="project" value="UniProtKB-UniPathway"/>
</dbReference>
<dbReference type="UniPathway" id="UPA00034">
    <property type="reaction ID" value="UER00015"/>
</dbReference>
<dbReference type="EC" id="2.7.2.4" evidence="8"/>
<dbReference type="InterPro" id="IPR001048">
    <property type="entry name" value="Asp/Glu/Uridylate_kinase"/>
</dbReference>
<dbReference type="GO" id="GO:0005524">
    <property type="term" value="F:ATP binding"/>
    <property type="evidence" value="ECO:0007669"/>
    <property type="project" value="UniProtKB-KW"/>
</dbReference>
<evidence type="ECO:0000256" key="4">
    <source>
        <dbReference type="ARBA" id="ARBA00022741"/>
    </source>
</evidence>
<dbReference type="OrthoDB" id="9799110at2"/>
<dbReference type="Proteomes" id="UP000007939">
    <property type="component" value="Chromosome"/>
</dbReference>
<dbReference type="GO" id="GO:0009089">
    <property type="term" value="P:lysine biosynthetic process via diaminopimelate"/>
    <property type="evidence" value="ECO:0007669"/>
    <property type="project" value="UniProtKB-UniPathway"/>
</dbReference>
<dbReference type="InterPro" id="IPR018042">
    <property type="entry name" value="Aspartate_kinase_CS"/>
</dbReference>
<dbReference type="GO" id="GO:0009090">
    <property type="term" value="P:homoserine biosynthetic process"/>
    <property type="evidence" value="ECO:0007669"/>
    <property type="project" value="TreeGrafter"/>
</dbReference>
<dbReference type="PANTHER" id="PTHR21499:SF67">
    <property type="entry name" value="ASPARTOKINASE 3"/>
    <property type="match status" value="1"/>
</dbReference>
<dbReference type="InterPro" id="IPR036393">
    <property type="entry name" value="AceGlu_kinase-like_sf"/>
</dbReference>
<dbReference type="InterPro" id="IPR054352">
    <property type="entry name" value="ACT_Aspartokinase"/>
</dbReference>
<evidence type="ECO:0000313" key="13">
    <source>
        <dbReference type="Proteomes" id="UP000007939"/>
    </source>
</evidence>
<dbReference type="CDD" id="cd04892">
    <property type="entry name" value="ACT_AK-like_2"/>
    <property type="match status" value="1"/>
</dbReference>
<evidence type="ECO:0000259" key="11">
    <source>
        <dbReference type="Pfam" id="PF22468"/>
    </source>
</evidence>
<name>F4GH23_PARC1</name>
<dbReference type="KEGG" id="scc:Spico_0268"/>
<dbReference type="Gene3D" id="3.30.2130.10">
    <property type="entry name" value="VC0802-like"/>
    <property type="match status" value="1"/>
</dbReference>
<dbReference type="AlphaFoldDB" id="F4GH23"/>
<evidence type="ECO:0000256" key="6">
    <source>
        <dbReference type="ARBA" id="ARBA00022840"/>
    </source>
</evidence>
<protein>
    <recommendedName>
        <fullName evidence="8">Aspartokinase</fullName>
        <ecNumber evidence="8">2.7.2.4</ecNumber>
    </recommendedName>
</protein>
<evidence type="ECO:0000256" key="8">
    <source>
        <dbReference type="RuleBase" id="RU003448"/>
    </source>
</evidence>
<dbReference type="Pfam" id="PF00696">
    <property type="entry name" value="AA_kinase"/>
    <property type="match status" value="1"/>
</dbReference>
<keyword evidence="9" id="KW-0028">Amino-acid biosynthesis</keyword>
<evidence type="ECO:0000256" key="1">
    <source>
        <dbReference type="ARBA" id="ARBA00004766"/>
    </source>
</evidence>
<dbReference type="SUPFAM" id="SSF53633">
    <property type="entry name" value="Carbamate kinase-like"/>
    <property type="match status" value="1"/>
</dbReference>
<sequence>MIICKFGGSSVADAAHVKKVKAILHEDNQRNIVIVSAPGRRFAEDEKVTDMLYKCAALVAEGKSCLPVFRKIEDRYRTIIRGLGMDETLLDEEFKTIREDISSSRGADYAASRGEYLSARLVAEYLGWKFIDTAPLIVVKSDGTPDDSSLLHLSQALSSDGRYVLPGFYGVNAEGQIKTFSRGGSDITGAIVARAAKAEAYENWTDVSGIFAADPRIVPDAHVISEMTYSEVRDLAAVGAGVFHEEAIAPVIPLNIPVIVKNTNAPKDAGTRIVPRRDTSGRPLAGVSSKKGYTRLMIHKLMLFKQPGIRHALLTLLHVFGVRPEYSTYGIDSIVWFYDNTQTTDAVAGEMVERLRQEFELDRVELTSGHAVIGIVGEAIMDVPGKFAHGIQSLDEHDIPVCGVTYGVSEVSALIVVKETHATEAVKILYETVLA</sequence>
<dbReference type="PROSITE" id="PS00324">
    <property type="entry name" value="ASPARTOKINASE"/>
    <property type="match status" value="1"/>
</dbReference>
<comment type="similarity">
    <text evidence="2 8">Belongs to the aspartokinase family.</text>
</comment>
<feature type="domain" description="Aspartokinase ACT" evidence="11">
    <location>
        <begin position="373"/>
        <end position="431"/>
    </location>
</feature>
<dbReference type="Gene3D" id="3.40.1160.10">
    <property type="entry name" value="Acetylglutamate kinase-like"/>
    <property type="match status" value="1"/>
</dbReference>
<comment type="pathway">
    <text evidence="9">Amino-acid biosynthesis; L-threonine biosynthesis; L-threonine from L-aspartate: step 1/5.</text>
</comment>
<dbReference type="eggNOG" id="COG0527">
    <property type="taxonomic scope" value="Bacteria"/>
</dbReference>
<dbReference type="EMBL" id="CP002659">
    <property type="protein sequence ID" value="AEC01498.1"/>
    <property type="molecule type" value="Genomic_DNA"/>
</dbReference>
<evidence type="ECO:0000256" key="9">
    <source>
        <dbReference type="RuleBase" id="RU004249"/>
    </source>
</evidence>
<dbReference type="PANTHER" id="PTHR21499">
    <property type="entry name" value="ASPARTATE KINASE"/>
    <property type="match status" value="1"/>
</dbReference>
<evidence type="ECO:0000259" key="10">
    <source>
        <dbReference type="Pfam" id="PF00696"/>
    </source>
</evidence>
<keyword evidence="3 8" id="KW-0808">Transferase</keyword>
<dbReference type="GO" id="GO:0005829">
    <property type="term" value="C:cytosol"/>
    <property type="evidence" value="ECO:0007669"/>
    <property type="project" value="TreeGrafter"/>
</dbReference>